<protein>
    <submittedName>
        <fullName evidence="1">Uncharacterized protein</fullName>
    </submittedName>
</protein>
<organism evidence="1">
    <name type="scientific">viral metagenome</name>
    <dbReference type="NCBI Taxonomy" id="1070528"/>
    <lineage>
        <taxon>unclassified sequences</taxon>
        <taxon>metagenomes</taxon>
        <taxon>organismal metagenomes</taxon>
    </lineage>
</organism>
<accession>A0A6M3JWB4</accession>
<dbReference type="AlphaFoldDB" id="A0A6M3JWB4"/>
<dbReference type="EMBL" id="MT142091">
    <property type="protein sequence ID" value="QJA74336.1"/>
    <property type="molecule type" value="Genomic_DNA"/>
</dbReference>
<sequence>MRDECMPSDEQSASAAILAADGWFHGITVITDGANAVTVDIYDNASAASGTKLIPTATITTSATDRIQTINPPKRIRVKNGIYASITCAGTVGYMVYHET</sequence>
<reference evidence="1" key="1">
    <citation type="submission" date="2020-03" db="EMBL/GenBank/DDBJ databases">
        <title>The deep terrestrial virosphere.</title>
        <authorList>
            <person name="Holmfeldt K."/>
            <person name="Nilsson E."/>
            <person name="Simone D."/>
            <person name="Lopez-Fernandez M."/>
            <person name="Wu X."/>
            <person name="de Brujin I."/>
            <person name="Lundin D."/>
            <person name="Andersson A."/>
            <person name="Bertilsson S."/>
            <person name="Dopson M."/>
        </authorList>
    </citation>
    <scope>NUCLEOTIDE SEQUENCE</scope>
    <source>
        <strain evidence="1">MM415A02042</strain>
    </source>
</reference>
<proteinExistence type="predicted"/>
<gene>
    <name evidence="1" type="ORF">MM415A02042_0005</name>
</gene>
<name>A0A6M3JWB4_9ZZZZ</name>
<evidence type="ECO:0000313" key="1">
    <source>
        <dbReference type="EMBL" id="QJA74336.1"/>
    </source>
</evidence>